<keyword evidence="3" id="KW-1185">Reference proteome</keyword>
<dbReference type="Proteomes" id="UP001295684">
    <property type="component" value="Unassembled WGS sequence"/>
</dbReference>
<accession>A0AAD1XER9</accession>
<evidence type="ECO:0000256" key="1">
    <source>
        <dbReference type="SAM" id="MobiDB-lite"/>
    </source>
</evidence>
<protein>
    <submittedName>
        <fullName evidence="2">Uncharacterized protein</fullName>
    </submittedName>
</protein>
<evidence type="ECO:0000313" key="3">
    <source>
        <dbReference type="Proteomes" id="UP001295684"/>
    </source>
</evidence>
<feature type="compositionally biased region" description="Basic and acidic residues" evidence="1">
    <location>
        <begin position="1"/>
        <end position="10"/>
    </location>
</feature>
<feature type="compositionally biased region" description="Polar residues" evidence="1">
    <location>
        <begin position="11"/>
        <end position="25"/>
    </location>
</feature>
<name>A0AAD1XER9_EUPCR</name>
<reference evidence="2" key="1">
    <citation type="submission" date="2023-07" db="EMBL/GenBank/DDBJ databases">
        <authorList>
            <consortium name="AG Swart"/>
            <person name="Singh M."/>
            <person name="Singh A."/>
            <person name="Seah K."/>
            <person name="Emmerich C."/>
        </authorList>
    </citation>
    <scope>NUCLEOTIDE SEQUENCE</scope>
    <source>
        <strain evidence="2">DP1</strain>
    </source>
</reference>
<feature type="region of interest" description="Disordered" evidence="1">
    <location>
        <begin position="1"/>
        <end position="25"/>
    </location>
</feature>
<dbReference type="AlphaFoldDB" id="A0AAD1XER9"/>
<evidence type="ECO:0000313" key="2">
    <source>
        <dbReference type="EMBL" id="CAI2368186.1"/>
    </source>
</evidence>
<dbReference type="EMBL" id="CAMPGE010009314">
    <property type="protein sequence ID" value="CAI2368186.1"/>
    <property type="molecule type" value="Genomic_DNA"/>
</dbReference>
<feature type="compositionally biased region" description="Pro residues" evidence="1">
    <location>
        <begin position="272"/>
        <end position="297"/>
    </location>
</feature>
<gene>
    <name evidence="2" type="ORF">ECRASSUSDP1_LOCUS9477</name>
</gene>
<feature type="region of interest" description="Disordered" evidence="1">
    <location>
        <begin position="265"/>
        <end position="305"/>
    </location>
</feature>
<organism evidence="2 3">
    <name type="scientific">Euplotes crassus</name>
    <dbReference type="NCBI Taxonomy" id="5936"/>
    <lineage>
        <taxon>Eukaryota</taxon>
        <taxon>Sar</taxon>
        <taxon>Alveolata</taxon>
        <taxon>Ciliophora</taxon>
        <taxon>Intramacronucleata</taxon>
        <taxon>Spirotrichea</taxon>
        <taxon>Hypotrichia</taxon>
        <taxon>Euplotida</taxon>
        <taxon>Euplotidae</taxon>
        <taxon>Moneuplotes</taxon>
    </lineage>
</organism>
<sequence>MSFNGYKDETPSYSSSNSFTKPSYTNSVDQFQELKSLLKKMNGRENGPLENLYFTQNTNSFMSLDPQAMLNFNYDNSNSNTTLEKVNSDDPEFQFSFPKSSVTKKKRSHMAQRAIRKKAKFMNQPKTLRDNFQSMPEYKINLSDLHKKVVTNRVQNKRLITPRKPKMTRDFYQTLKNDSSRIIDNESTDLSEITEESSRPMNCINNTIRSKNIKNKDVEIIKIEPKNADTSLISSASQSSDLGFINPPEIKKHWSKNTFGRVESEFPTQRLQPPPSLPSHPPQTRPNPPPNPHPAPPSKRFDYKYKKRLIKKPKRRVMLPKRVETYEDVIKRLYDTKPARNE</sequence>
<comment type="caution">
    <text evidence="2">The sequence shown here is derived from an EMBL/GenBank/DDBJ whole genome shotgun (WGS) entry which is preliminary data.</text>
</comment>
<proteinExistence type="predicted"/>